<gene>
    <name evidence="1" type="ORF">SVUK_LOCUS16361</name>
</gene>
<dbReference type="AlphaFoldDB" id="A0A3P7JKT6"/>
<name>A0A3P7JKT6_STRVU</name>
<dbReference type="EMBL" id="UYYB01112561">
    <property type="protein sequence ID" value="VDM81363.1"/>
    <property type="molecule type" value="Genomic_DNA"/>
</dbReference>
<evidence type="ECO:0000313" key="1">
    <source>
        <dbReference type="EMBL" id="VDM81363.1"/>
    </source>
</evidence>
<dbReference type="Gene3D" id="4.10.1240.10">
    <property type="entry name" value="GPCR, family 2, extracellular hormone receptor domain"/>
    <property type="match status" value="1"/>
</dbReference>
<evidence type="ECO:0000313" key="2">
    <source>
        <dbReference type="Proteomes" id="UP000270094"/>
    </source>
</evidence>
<accession>A0A3P7JKT6</accession>
<dbReference type="InterPro" id="IPR036445">
    <property type="entry name" value="GPCR_2_extracell_dom_sf"/>
</dbReference>
<protein>
    <submittedName>
        <fullName evidence="1">Uncharacterized protein</fullName>
    </submittedName>
</protein>
<proteinExistence type="predicted"/>
<dbReference type="GO" id="GO:0004930">
    <property type="term" value="F:G protein-coupled receptor activity"/>
    <property type="evidence" value="ECO:0007669"/>
    <property type="project" value="InterPro"/>
</dbReference>
<dbReference type="GO" id="GO:0016020">
    <property type="term" value="C:membrane"/>
    <property type="evidence" value="ECO:0007669"/>
    <property type="project" value="InterPro"/>
</dbReference>
<organism evidence="1 2">
    <name type="scientific">Strongylus vulgaris</name>
    <name type="common">Blood worm</name>
    <dbReference type="NCBI Taxonomy" id="40348"/>
    <lineage>
        <taxon>Eukaryota</taxon>
        <taxon>Metazoa</taxon>
        <taxon>Ecdysozoa</taxon>
        <taxon>Nematoda</taxon>
        <taxon>Chromadorea</taxon>
        <taxon>Rhabditida</taxon>
        <taxon>Rhabditina</taxon>
        <taxon>Rhabditomorpha</taxon>
        <taxon>Strongyloidea</taxon>
        <taxon>Strongylidae</taxon>
        <taxon>Strongylus</taxon>
    </lineage>
</organism>
<dbReference type="Proteomes" id="UP000270094">
    <property type="component" value="Unassembled WGS sequence"/>
</dbReference>
<sequence length="72" mass="8104">MKNITIIVKNYLPPAVGEIFAPAKYCNAETRKGILYPKTRACTEARLPCPDPENIMGTLMIYEFKKLCPLSL</sequence>
<keyword evidence="2" id="KW-1185">Reference proteome</keyword>
<reference evidence="1 2" key="1">
    <citation type="submission" date="2018-11" db="EMBL/GenBank/DDBJ databases">
        <authorList>
            <consortium name="Pathogen Informatics"/>
        </authorList>
    </citation>
    <scope>NUCLEOTIDE SEQUENCE [LARGE SCALE GENOMIC DNA]</scope>
</reference>
<dbReference type="OrthoDB" id="1100386at2759"/>